<dbReference type="GO" id="GO:0005737">
    <property type="term" value="C:cytoplasm"/>
    <property type="evidence" value="ECO:0007669"/>
    <property type="project" value="TreeGrafter"/>
</dbReference>
<dbReference type="PANTHER" id="PTHR48079:SF6">
    <property type="entry name" value="NAD(P)-BINDING DOMAIN-CONTAINING PROTEIN-RELATED"/>
    <property type="match status" value="1"/>
</dbReference>
<gene>
    <name evidence="2" type="ORF">DVT68_09545</name>
</gene>
<dbReference type="InterPro" id="IPR036291">
    <property type="entry name" value="NAD(P)-bd_dom_sf"/>
</dbReference>
<evidence type="ECO:0000313" key="3">
    <source>
        <dbReference type="Proteomes" id="UP000254711"/>
    </source>
</evidence>
<evidence type="ECO:0000313" key="2">
    <source>
        <dbReference type="EMBL" id="RDI98750.1"/>
    </source>
</evidence>
<dbReference type="EMBL" id="QQSY01000002">
    <property type="protein sequence ID" value="RDI98750.1"/>
    <property type="molecule type" value="Genomic_DNA"/>
</dbReference>
<dbReference type="GO" id="GO:0016616">
    <property type="term" value="F:oxidoreductase activity, acting on the CH-OH group of donors, NAD or NADP as acceptor"/>
    <property type="evidence" value="ECO:0007669"/>
    <property type="project" value="InterPro"/>
</dbReference>
<dbReference type="InterPro" id="IPR002225">
    <property type="entry name" value="3Beta_OHSteriod_DH/Estase"/>
</dbReference>
<dbReference type="InterPro" id="IPR051783">
    <property type="entry name" value="NAD(P)-dependent_oxidoreduct"/>
</dbReference>
<sequence length="349" mass="37186">MKILVTGGSGLLGSRLIPALTAAGHQVFALARSASSREKVQELGAQPVAGDLEDSAPLALPALDAVVHAAAMFRFSGPRAPFFHANVDGTARLLAAAVHAGAASFVHISAAGIIMDEPGSPIRHADESAPTFAQHFSAYLASKAQSEQIVLAANNPGFRTIALRPPALWGPGDPFSRALPRAINSGQFAFIDRGDYAFSTCHVDNAVEAVQCALTRGAGGRAYFITDQQTPTFREFIASIAGVQGLSISELRSMPYWLASASGRLMDVVWATLRKNSDPPLSRSMVRMIGREFTVSDAAARRELGYIGMTSRDDGLRSYEVAMEEDLKVGHSLRWNFRPGADSYTQGIA</sequence>
<keyword evidence="3" id="KW-1185">Reference proteome</keyword>
<dbReference type="Pfam" id="PF01073">
    <property type="entry name" value="3Beta_HSD"/>
    <property type="match status" value="1"/>
</dbReference>
<dbReference type="AlphaFoldDB" id="A0A370K9N9"/>
<accession>A0A370K9N9</accession>
<evidence type="ECO:0000259" key="1">
    <source>
        <dbReference type="Pfam" id="PF01073"/>
    </source>
</evidence>
<comment type="caution">
    <text evidence="2">The sequence shown here is derived from an EMBL/GenBank/DDBJ whole genome shotgun (WGS) entry which is preliminary data.</text>
</comment>
<dbReference type="RefSeq" id="WP_114824839.1">
    <property type="nucleotide sequence ID" value="NZ_QQSY01000002.1"/>
</dbReference>
<dbReference type="SUPFAM" id="SSF51735">
    <property type="entry name" value="NAD(P)-binding Rossmann-fold domains"/>
    <property type="match status" value="1"/>
</dbReference>
<dbReference type="PANTHER" id="PTHR48079">
    <property type="entry name" value="PROTEIN YEEZ"/>
    <property type="match status" value="1"/>
</dbReference>
<feature type="domain" description="3-beta hydroxysteroid dehydrogenase/isomerase" evidence="1">
    <location>
        <begin position="4"/>
        <end position="245"/>
    </location>
</feature>
<dbReference type="GO" id="GO:0006694">
    <property type="term" value="P:steroid biosynthetic process"/>
    <property type="evidence" value="ECO:0007669"/>
    <property type="project" value="InterPro"/>
</dbReference>
<reference evidence="2 3" key="1">
    <citation type="submission" date="2018-07" db="EMBL/GenBank/DDBJ databases">
        <title>Dyella solisilvae sp. nov., isolated from the pine and broad-leaved mixed forest soil.</title>
        <authorList>
            <person name="Gao Z."/>
            <person name="Qiu L."/>
        </authorList>
    </citation>
    <scope>NUCLEOTIDE SEQUENCE [LARGE SCALE GENOMIC DNA]</scope>
    <source>
        <strain evidence="2 3">DHG54</strain>
    </source>
</reference>
<dbReference type="Proteomes" id="UP000254711">
    <property type="component" value="Unassembled WGS sequence"/>
</dbReference>
<dbReference type="GO" id="GO:0004029">
    <property type="term" value="F:aldehyde dehydrogenase (NAD+) activity"/>
    <property type="evidence" value="ECO:0007669"/>
    <property type="project" value="TreeGrafter"/>
</dbReference>
<name>A0A370K9N9_9GAMM</name>
<dbReference type="Gene3D" id="3.40.50.720">
    <property type="entry name" value="NAD(P)-binding Rossmann-like Domain"/>
    <property type="match status" value="1"/>
</dbReference>
<proteinExistence type="predicted"/>
<protein>
    <submittedName>
        <fullName evidence="2">NAD-dependent epimerase/dehydratase family protein</fullName>
    </submittedName>
</protein>
<dbReference type="OrthoDB" id="3174087at2"/>
<organism evidence="2 3">
    <name type="scientific">Dyella solisilvae</name>
    <dbReference type="NCBI Taxonomy" id="1920168"/>
    <lineage>
        <taxon>Bacteria</taxon>
        <taxon>Pseudomonadati</taxon>
        <taxon>Pseudomonadota</taxon>
        <taxon>Gammaproteobacteria</taxon>
        <taxon>Lysobacterales</taxon>
        <taxon>Rhodanobacteraceae</taxon>
        <taxon>Dyella</taxon>
    </lineage>
</organism>